<dbReference type="Pfam" id="PF02365">
    <property type="entry name" value="NAM"/>
    <property type="match status" value="1"/>
</dbReference>
<dbReference type="EMBL" id="QZWG01000013">
    <property type="protein sequence ID" value="RZB71145.1"/>
    <property type="molecule type" value="Genomic_DNA"/>
</dbReference>
<dbReference type="GO" id="GO:0099402">
    <property type="term" value="P:plant organ development"/>
    <property type="evidence" value="ECO:0007669"/>
    <property type="project" value="UniProtKB-ARBA"/>
</dbReference>
<keyword evidence="4" id="KW-0804">Transcription</keyword>
<evidence type="ECO:0000256" key="2">
    <source>
        <dbReference type="ARBA" id="ARBA00023015"/>
    </source>
</evidence>
<dbReference type="FunFam" id="2.170.150.80:FF:000007">
    <property type="entry name" value="NAC domain-containing protein 35"/>
    <property type="match status" value="1"/>
</dbReference>
<evidence type="ECO:0000313" key="8">
    <source>
        <dbReference type="Proteomes" id="UP000289340"/>
    </source>
</evidence>
<accession>A0A445HBZ0</accession>
<reference evidence="7 8" key="1">
    <citation type="submission" date="2018-09" db="EMBL/GenBank/DDBJ databases">
        <title>A high-quality reference genome of wild soybean provides a powerful tool to mine soybean genomes.</title>
        <authorList>
            <person name="Xie M."/>
            <person name="Chung C.Y.L."/>
            <person name="Li M.-W."/>
            <person name="Wong F.-L."/>
            <person name="Chan T.-F."/>
            <person name="Lam H.-M."/>
        </authorList>
    </citation>
    <scope>NUCLEOTIDE SEQUENCE [LARGE SCALE GENOMIC DNA]</scope>
    <source>
        <strain evidence="8">cv. W05</strain>
        <tissue evidence="7">Hypocotyl of etiolated seedlings</tissue>
    </source>
</reference>
<dbReference type="Gene3D" id="2.170.150.80">
    <property type="entry name" value="NAC domain"/>
    <property type="match status" value="1"/>
</dbReference>
<comment type="subcellular location">
    <subcellularLocation>
        <location evidence="1">Nucleus</location>
    </subcellularLocation>
</comment>
<dbReference type="PANTHER" id="PTHR31744">
    <property type="entry name" value="PROTEIN CUP-SHAPED COTYLEDON 2-RELATED"/>
    <property type="match status" value="1"/>
</dbReference>
<dbReference type="SUPFAM" id="SSF101941">
    <property type="entry name" value="NAC domain"/>
    <property type="match status" value="1"/>
</dbReference>
<evidence type="ECO:0000259" key="6">
    <source>
        <dbReference type="PROSITE" id="PS51005"/>
    </source>
</evidence>
<sequence length="380" mass="43347">MERNEMERIDDVMPGFRFHPTDEELVDFYLKRKIQQKSLPIELIKQVDIYKYDPWDLPKLAGTGEKEWYFYCPRDRKYRNSARPNRVTRAGFWKATGTDRPIYSSEGKCIGLKKSLVFYRGRAAKGMKTDWMMHEFRLPCISDSSPPKKLSDRSLPPNDSWAICRIFKKTNSLSLAQKALSLPLISQLPGGIVSDMFTQGLKCHNIGSPAIQFCGDKQDELHQVSNNAINNNFSASDIPTYKLINNSTVSKPSPQSPVSDGDLADNFIFYSSWPTKCCTLDPTSMLSPNPDYIEFEDPNQQHYSGFSINLPQDMKQNMSTETGTKEQDHQWETTIGMRTTGYPFSLSPPYDAWKASSVAWESRPCPSDMSTTYSTNKCYT</sequence>
<evidence type="ECO:0000313" key="7">
    <source>
        <dbReference type="EMBL" id="RZB71145.1"/>
    </source>
</evidence>
<dbReference type="PROSITE" id="PS51005">
    <property type="entry name" value="NAC"/>
    <property type="match status" value="1"/>
</dbReference>
<evidence type="ECO:0000256" key="5">
    <source>
        <dbReference type="ARBA" id="ARBA00023242"/>
    </source>
</evidence>
<dbReference type="SMR" id="A0A445HBZ0"/>
<dbReference type="AlphaFoldDB" id="A0A445HBZ0"/>
<keyword evidence="2" id="KW-0805">Transcription regulation</keyword>
<keyword evidence="8" id="KW-1185">Reference proteome</keyword>
<comment type="caution">
    <text evidence="7">The sequence shown here is derived from an EMBL/GenBank/DDBJ whole genome shotgun (WGS) entry which is preliminary data.</text>
</comment>
<evidence type="ECO:0000256" key="1">
    <source>
        <dbReference type="ARBA" id="ARBA00004123"/>
    </source>
</evidence>
<dbReference type="GO" id="GO:0005634">
    <property type="term" value="C:nucleus"/>
    <property type="evidence" value="ECO:0007669"/>
    <property type="project" value="UniProtKB-SubCell"/>
</dbReference>
<dbReference type="GO" id="GO:0003677">
    <property type="term" value="F:DNA binding"/>
    <property type="evidence" value="ECO:0007669"/>
    <property type="project" value="UniProtKB-KW"/>
</dbReference>
<dbReference type="InterPro" id="IPR036093">
    <property type="entry name" value="NAC_dom_sf"/>
</dbReference>
<evidence type="ECO:0000256" key="3">
    <source>
        <dbReference type="ARBA" id="ARBA00023125"/>
    </source>
</evidence>
<organism evidence="7 8">
    <name type="scientific">Glycine soja</name>
    <name type="common">Wild soybean</name>
    <dbReference type="NCBI Taxonomy" id="3848"/>
    <lineage>
        <taxon>Eukaryota</taxon>
        <taxon>Viridiplantae</taxon>
        <taxon>Streptophyta</taxon>
        <taxon>Embryophyta</taxon>
        <taxon>Tracheophyta</taxon>
        <taxon>Spermatophyta</taxon>
        <taxon>Magnoliopsida</taxon>
        <taxon>eudicotyledons</taxon>
        <taxon>Gunneridae</taxon>
        <taxon>Pentapetalae</taxon>
        <taxon>rosids</taxon>
        <taxon>fabids</taxon>
        <taxon>Fabales</taxon>
        <taxon>Fabaceae</taxon>
        <taxon>Papilionoideae</taxon>
        <taxon>50 kb inversion clade</taxon>
        <taxon>NPAAA clade</taxon>
        <taxon>indigoferoid/millettioid clade</taxon>
        <taxon>Phaseoleae</taxon>
        <taxon>Glycine</taxon>
        <taxon>Glycine subgen. Soja</taxon>
    </lineage>
</organism>
<feature type="domain" description="NAC" evidence="6">
    <location>
        <begin position="12"/>
        <end position="169"/>
    </location>
</feature>
<protein>
    <submittedName>
        <fullName evidence="7">Putative NAC domain-containing protein 94</fullName>
    </submittedName>
</protein>
<dbReference type="Proteomes" id="UP000289340">
    <property type="component" value="Chromosome 13"/>
</dbReference>
<keyword evidence="3" id="KW-0238">DNA-binding</keyword>
<name>A0A445HBZ0_GLYSO</name>
<dbReference type="Gramene" id="XM_028341310.1">
    <property type="protein sequence ID" value="XP_028197111.1"/>
    <property type="gene ID" value="LOC114382076"/>
</dbReference>
<dbReference type="InterPro" id="IPR003441">
    <property type="entry name" value="NAC-dom"/>
</dbReference>
<gene>
    <name evidence="7" type="ORF">D0Y65_035888</name>
</gene>
<dbReference type="GO" id="GO:0006355">
    <property type="term" value="P:regulation of DNA-templated transcription"/>
    <property type="evidence" value="ECO:0007669"/>
    <property type="project" value="InterPro"/>
</dbReference>
<keyword evidence="5" id="KW-0539">Nucleus</keyword>
<proteinExistence type="predicted"/>
<evidence type="ECO:0000256" key="4">
    <source>
        <dbReference type="ARBA" id="ARBA00023163"/>
    </source>
</evidence>
<dbReference type="PANTHER" id="PTHR31744:SF56">
    <property type="entry name" value="NAC DOMAIN-CONTAINING PROTEIN 94-RELATED"/>
    <property type="match status" value="1"/>
</dbReference>